<sequence length="89" mass="10141">MQFDVVAERLKTEYAVDAIFDPAAVQAARWIQFDDPKILAEFTRKHGEQLAEDAGNRLAYLAPSRVNLDLTMERWPQVVFHATREHAGS</sequence>
<evidence type="ECO:0000313" key="4">
    <source>
        <dbReference type="EMBL" id="OYV78503.1"/>
    </source>
</evidence>
<dbReference type="Proteomes" id="UP000216779">
    <property type="component" value="Unassembled WGS sequence"/>
</dbReference>
<protein>
    <submittedName>
        <fullName evidence="4">Peptide chain release factor 3</fullName>
    </submittedName>
</protein>
<dbReference type="GO" id="GO:0016150">
    <property type="term" value="F:translation release factor activity, codon nonspecific"/>
    <property type="evidence" value="ECO:0007669"/>
    <property type="project" value="TreeGrafter"/>
</dbReference>
<dbReference type="InterPro" id="IPR032090">
    <property type="entry name" value="RF3_C"/>
</dbReference>
<evidence type="ECO:0000259" key="3">
    <source>
        <dbReference type="Pfam" id="PF16658"/>
    </source>
</evidence>
<dbReference type="PANTHER" id="PTHR43556:SF2">
    <property type="entry name" value="PEPTIDE CHAIN RELEASE FACTOR RF3"/>
    <property type="match status" value="1"/>
</dbReference>
<dbReference type="PANTHER" id="PTHR43556">
    <property type="entry name" value="PEPTIDE CHAIN RELEASE FACTOR RF3"/>
    <property type="match status" value="1"/>
</dbReference>
<reference evidence="4 5" key="1">
    <citation type="submission" date="2017-03" db="EMBL/GenBank/DDBJ databases">
        <title>Lifting the veil on microbial sulfur biogeochemistry in mining wastewaters.</title>
        <authorList>
            <person name="Kantor R.S."/>
            <person name="Colenbrander Nelson T."/>
            <person name="Marshall S."/>
            <person name="Bennett D."/>
            <person name="Apte S."/>
            <person name="Camacho D."/>
            <person name="Thomas B.C."/>
            <person name="Warren L.A."/>
            <person name="Banfield J.F."/>
        </authorList>
    </citation>
    <scope>NUCLEOTIDE SEQUENCE [LARGE SCALE GENOMIC DNA]</scope>
    <source>
        <strain evidence="4">21-59-9</strain>
    </source>
</reference>
<evidence type="ECO:0000313" key="5">
    <source>
        <dbReference type="Proteomes" id="UP000216779"/>
    </source>
</evidence>
<dbReference type="GO" id="GO:0005829">
    <property type="term" value="C:cytosol"/>
    <property type="evidence" value="ECO:0007669"/>
    <property type="project" value="TreeGrafter"/>
</dbReference>
<organism evidence="4 5">
    <name type="scientific">Acidithiobacillus ferrivorans</name>
    <dbReference type="NCBI Taxonomy" id="160808"/>
    <lineage>
        <taxon>Bacteria</taxon>
        <taxon>Pseudomonadati</taxon>
        <taxon>Pseudomonadota</taxon>
        <taxon>Acidithiobacillia</taxon>
        <taxon>Acidithiobacillales</taxon>
        <taxon>Acidithiobacillaceae</taxon>
        <taxon>Acidithiobacillus</taxon>
    </lineage>
</organism>
<dbReference type="Gene3D" id="3.30.70.3280">
    <property type="entry name" value="Peptide chain release factor 3, domain III"/>
    <property type="match status" value="1"/>
</dbReference>
<proteinExistence type="predicted"/>
<keyword evidence="2" id="KW-0648">Protein biosynthesis</keyword>
<evidence type="ECO:0000256" key="2">
    <source>
        <dbReference type="ARBA" id="ARBA00022917"/>
    </source>
</evidence>
<dbReference type="EMBL" id="NCBC01000351">
    <property type="protein sequence ID" value="OYV78503.1"/>
    <property type="molecule type" value="Genomic_DNA"/>
</dbReference>
<dbReference type="InterPro" id="IPR004548">
    <property type="entry name" value="PrfC"/>
</dbReference>
<feature type="domain" description="Peptide chain release factor 3 C-terminal" evidence="3">
    <location>
        <begin position="1"/>
        <end position="71"/>
    </location>
</feature>
<evidence type="ECO:0000256" key="1">
    <source>
        <dbReference type="ARBA" id="ARBA00004496"/>
    </source>
</evidence>
<dbReference type="GO" id="GO:0003924">
    <property type="term" value="F:GTPase activity"/>
    <property type="evidence" value="ECO:0007669"/>
    <property type="project" value="InterPro"/>
</dbReference>
<dbReference type="AlphaFoldDB" id="A0A257SYZ6"/>
<comment type="caution">
    <text evidence="4">The sequence shown here is derived from an EMBL/GenBank/DDBJ whole genome shotgun (WGS) entry which is preliminary data.</text>
</comment>
<comment type="subcellular location">
    <subcellularLocation>
        <location evidence="1">Cytoplasm</location>
    </subcellularLocation>
</comment>
<dbReference type="Pfam" id="PF16658">
    <property type="entry name" value="RF3_C"/>
    <property type="match status" value="1"/>
</dbReference>
<dbReference type="InterPro" id="IPR038467">
    <property type="entry name" value="RF3_dom_3_sf"/>
</dbReference>
<gene>
    <name evidence="4" type="ORF">B7Z70_09290</name>
</gene>
<name>A0A257SYZ6_9PROT</name>
<accession>A0A257SYZ6</accession>